<dbReference type="AlphaFoldDB" id="A0A0F9GX81"/>
<protein>
    <recommendedName>
        <fullName evidence="6">Molybdopterin dinucleotide-binding domain-containing protein</fullName>
    </recommendedName>
</protein>
<evidence type="ECO:0000256" key="4">
    <source>
        <dbReference type="ARBA" id="ARBA00022485"/>
    </source>
</evidence>
<gene>
    <name evidence="7" type="ORF">LCGC14_1775100</name>
</gene>
<dbReference type="GO" id="GO:0016491">
    <property type="term" value="F:oxidoreductase activity"/>
    <property type="evidence" value="ECO:0007669"/>
    <property type="project" value="UniProtKB-KW"/>
</dbReference>
<comment type="cofactor">
    <cofactor evidence="1">
        <name>[4Fe-4S] cluster</name>
        <dbReference type="ChEBI" id="CHEBI:49883"/>
    </cofactor>
</comment>
<dbReference type="PANTHER" id="PTHR43598:SF1">
    <property type="entry name" value="FORMATE DEHYDROGENASE-O MAJOR SUBUNIT"/>
    <property type="match status" value="1"/>
</dbReference>
<feature type="domain" description="Molybdopterin dinucleotide-binding" evidence="6">
    <location>
        <begin position="328"/>
        <end position="454"/>
    </location>
</feature>
<proteinExistence type="inferred from homology"/>
<keyword evidence="4" id="KW-0479">Metal-binding</keyword>
<dbReference type="GO" id="GO:0030151">
    <property type="term" value="F:molybdenum ion binding"/>
    <property type="evidence" value="ECO:0007669"/>
    <property type="project" value="TreeGrafter"/>
</dbReference>
<evidence type="ECO:0000256" key="3">
    <source>
        <dbReference type="ARBA" id="ARBA00010312"/>
    </source>
</evidence>
<dbReference type="CDD" id="cd02792">
    <property type="entry name" value="MopB_CT_Formate-Dh-Na-like"/>
    <property type="match status" value="1"/>
</dbReference>
<dbReference type="GO" id="GO:0009061">
    <property type="term" value="P:anaerobic respiration"/>
    <property type="evidence" value="ECO:0007669"/>
    <property type="project" value="TreeGrafter"/>
</dbReference>
<dbReference type="GO" id="GO:0051539">
    <property type="term" value="F:4 iron, 4 sulfur cluster binding"/>
    <property type="evidence" value="ECO:0007669"/>
    <property type="project" value="UniProtKB-KW"/>
</dbReference>
<dbReference type="InterPro" id="IPR006657">
    <property type="entry name" value="MoPterin_dinucl-bd_dom"/>
</dbReference>
<organism evidence="7">
    <name type="scientific">marine sediment metagenome</name>
    <dbReference type="NCBI Taxonomy" id="412755"/>
    <lineage>
        <taxon>unclassified sequences</taxon>
        <taxon>metagenomes</taxon>
        <taxon>ecological metagenomes</taxon>
    </lineage>
</organism>
<dbReference type="FunFam" id="2.40.40.20:FF:000013">
    <property type="entry name" value="Dimethyl sulfoxide reductase subunit A"/>
    <property type="match status" value="1"/>
</dbReference>
<evidence type="ECO:0000259" key="6">
    <source>
        <dbReference type="Pfam" id="PF01568"/>
    </source>
</evidence>
<dbReference type="SUPFAM" id="SSF53706">
    <property type="entry name" value="Formate dehydrogenase/DMSO reductase, domains 1-3"/>
    <property type="match status" value="1"/>
</dbReference>
<dbReference type="Gene3D" id="3.40.50.740">
    <property type="match status" value="1"/>
</dbReference>
<sequence length="461" mass="51751">LLPAATQFETRGSVTASNRSLQWREQIVAPLFESKPDHTIIAMFAKKFGFDDKLFRNIAVEDGEPNIEDLTREFNRGMWTIGYTGQSPERMKMHMENQHTFDRTTLRALGGPADGEFYGMPWPAWGTPEMNHPGTANLYDMSMPVAEGGLTFRARFGVERDGENLLAEGVYSVGSEIQDGYPEFTMQMLIDLGWDSDLTDYERAVIEWVSGFRDTRPGTEEVGETTMTGERPSDYVNQVGGVNWKTDLSGGIQRVAIAHGCAPFGNAKARAVDWTFPDPVPLHREPLYSNRRDLVADYPTYDDHKFWRVPTMYKSIQENDFSKDYPIILTSGRLVEYEGGGDETRSNPWLAELQQNMFIEVNPRDANNLGIRDGADVWVEGPEGGKVKVMAMLTERVESGVAFMPFHFGGHFQGEDWRHKYPAGADPIVLGESTNTAQTYGYDSVTQMQETKATLCKITAA</sequence>
<evidence type="ECO:0000256" key="1">
    <source>
        <dbReference type="ARBA" id="ARBA00001966"/>
    </source>
</evidence>
<dbReference type="EMBL" id="LAZR01016698">
    <property type="protein sequence ID" value="KKM03369.1"/>
    <property type="molecule type" value="Genomic_DNA"/>
</dbReference>
<dbReference type="InterPro" id="IPR009010">
    <property type="entry name" value="Asp_de-COase-like_dom_sf"/>
</dbReference>
<dbReference type="GO" id="GO:0030313">
    <property type="term" value="C:cell envelope"/>
    <property type="evidence" value="ECO:0007669"/>
    <property type="project" value="UniProtKB-SubCell"/>
</dbReference>
<comment type="caution">
    <text evidence="7">The sequence shown here is derived from an EMBL/GenBank/DDBJ whole genome shotgun (WGS) entry which is preliminary data.</text>
</comment>
<name>A0A0F9GX81_9ZZZZ</name>
<keyword evidence="4" id="KW-0408">Iron</keyword>
<dbReference type="Gene3D" id="2.40.40.20">
    <property type="match status" value="1"/>
</dbReference>
<keyword evidence="5" id="KW-0560">Oxidoreductase</keyword>
<keyword evidence="4" id="KW-0004">4Fe-4S</keyword>
<evidence type="ECO:0000256" key="5">
    <source>
        <dbReference type="ARBA" id="ARBA00023002"/>
    </source>
</evidence>
<evidence type="ECO:0000256" key="2">
    <source>
        <dbReference type="ARBA" id="ARBA00004196"/>
    </source>
</evidence>
<keyword evidence="4" id="KW-0411">Iron-sulfur</keyword>
<dbReference type="GO" id="GO:0009055">
    <property type="term" value="F:electron transfer activity"/>
    <property type="evidence" value="ECO:0007669"/>
    <property type="project" value="TreeGrafter"/>
</dbReference>
<accession>A0A0F9GX81</accession>
<feature type="non-terminal residue" evidence="7">
    <location>
        <position position="1"/>
    </location>
</feature>
<dbReference type="Pfam" id="PF01568">
    <property type="entry name" value="Molydop_binding"/>
    <property type="match status" value="1"/>
</dbReference>
<comment type="similarity">
    <text evidence="3">Belongs to the prokaryotic molybdopterin-containing oxidoreductase family.</text>
</comment>
<dbReference type="GO" id="GO:0043546">
    <property type="term" value="F:molybdopterin cofactor binding"/>
    <property type="evidence" value="ECO:0007669"/>
    <property type="project" value="InterPro"/>
</dbReference>
<comment type="subcellular location">
    <subcellularLocation>
        <location evidence="2">Cell envelope</location>
    </subcellularLocation>
</comment>
<reference evidence="7" key="1">
    <citation type="journal article" date="2015" name="Nature">
        <title>Complex archaea that bridge the gap between prokaryotes and eukaryotes.</title>
        <authorList>
            <person name="Spang A."/>
            <person name="Saw J.H."/>
            <person name="Jorgensen S.L."/>
            <person name="Zaremba-Niedzwiedzka K."/>
            <person name="Martijn J."/>
            <person name="Lind A.E."/>
            <person name="van Eijk R."/>
            <person name="Schleper C."/>
            <person name="Guy L."/>
            <person name="Ettema T.J."/>
        </authorList>
    </citation>
    <scope>NUCLEOTIDE SEQUENCE</scope>
</reference>
<dbReference type="SUPFAM" id="SSF50692">
    <property type="entry name" value="ADC-like"/>
    <property type="match status" value="1"/>
</dbReference>
<dbReference type="PANTHER" id="PTHR43598">
    <property type="entry name" value="TUNGSTEN-CONTAINING FORMYLMETHANOFURAN DEHYDROGENASE 2 SUBUNIT B"/>
    <property type="match status" value="1"/>
</dbReference>
<evidence type="ECO:0000313" key="7">
    <source>
        <dbReference type="EMBL" id="KKM03369.1"/>
    </source>
</evidence>